<evidence type="ECO:0000313" key="1">
    <source>
        <dbReference type="EMBL" id="EAZ93776.1"/>
    </source>
</evidence>
<protein>
    <submittedName>
        <fullName evidence="1">Uncharacterized protein</fullName>
    </submittedName>
</protein>
<dbReference type="EMBL" id="AAXW01000002">
    <property type="protein sequence ID" value="EAZ93776.1"/>
    <property type="molecule type" value="Genomic_DNA"/>
</dbReference>
<name>A3IIZ4_9CHRO</name>
<proteinExistence type="predicted"/>
<dbReference type="Proteomes" id="UP000003781">
    <property type="component" value="Unassembled WGS sequence"/>
</dbReference>
<keyword evidence="2" id="KW-1185">Reference proteome</keyword>
<accession>A3IIZ4</accession>
<sequence>MYKINLKGTQVEMKVILKTSDNSETTI</sequence>
<evidence type="ECO:0000313" key="2">
    <source>
        <dbReference type="Proteomes" id="UP000003781"/>
    </source>
</evidence>
<comment type="caution">
    <text evidence="1">The sequence shown here is derived from an EMBL/GenBank/DDBJ whole genome shotgun (WGS) entry which is preliminary data.</text>
</comment>
<organism evidence="1 2">
    <name type="scientific">Crocosphaera chwakensis CCY0110</name>
    <dbReference type="NCBI Taxonomy" id="391612"/>
    <lineage>
        <taxon>Bacteria</taxon>
        <taxon>Bacillati</taxon>
        <taxon>Cyanobacteriota</taxon>
        <taxon>Cyanophyceae</taxon>
        <taxon>Oscillatoriophycideae</taxon>
        <taxon>Chroococcales</taxon>
        <taxon>Aphanothecaceae</taxon>
        <taxon>Crocosphaera</taxon>
        <taxon>Crocosphaera chwakensis</taxon>
    </lineage>
</organism>
<dbReference type="AlphaFoldDB" id="A3IIZ4"/>
<reference evidence="1 2" key="1">
    <citation type="submission" date="2007-03" db="EMBL/GenBank/DDBJ databases">
        <authorList>
            <person name="Stal L."/>
            <person name="Ferriera S."/>
            <person name="Johnson J."/>
            <person name="Kravitz S."/>
            <person name="Beeson K."/>
            <person name="Sutton G."/>
            <person name="Rogers Y.-H."/>
            <person name="Friedman R."/>
            <person name="Frazier M."/>
            <person name="Venter J.C."/>
        </authorList>
    </citation>
    <scope>NUCLEOTIDE SEQUENCE [LARGE SCALE GENOMIC DNA]</scope>
    <source>
        <strain evidence="1 2">CCY0110</strain>
    </source>
</reference>
<gene>
    <name evidence="1" type="ORF">CY0110_18312</name>
</gene>